<dbReference type="GO" id="GO:0004553">
    <property type="term" value="F:hydrolase activity, hydrolyzing O-glycosyl compounds"/>
    <property type="evidence" value="ECO:0007669"/>
    <property type="project" value="InterPro"/>
</dbReference>
<keyword evidence="8" id="KW-0732">Signal</keyword>
<dbReference type="Pfam" id="PF00722">
    <property type="entry name" value="Glyco_hydro_16"/>
    <property type="match status" value="1"/>
</dbReference>
<dbReference type="SUPFAM" id="SSF49899">
    <property type="entry name" value="Concanavalin A-like lectins/glucanases"/>
    <property type="match status" value="1"/>
</dbReference>
<dbReference type="AlphaFoldDB" id="A0A8T0GMB9"/>
<keyword evidence="4" id="KW-0325">Glycoprotein</keyword>
<dbReference type="InterPro" id="IPR016455">
    <property type="entry name" value="XTH"/>
</dbReference>
<comment type="function">
    <text evidence="8">Catalyzes xyloglucan endohydrolysis (XEH) and/or endotransglycosylation (XET). Cleaves and religates xyloglucan polymers, an essential constituent of the primary cell wall, and thereby participates in cell wall construction of growing tissues.</text>
</comment>
<keyword evidence="1 8" id="KW-0808">Transferase</keyword>
<evidence type="ECO:0000256" key="7">
    <source>
        <dbReference type="PIRSR" id="PIRSR005604-2"/>
    </source>
</evidence>
<dbReference type="PROSITE" id="PS01034">
    <property type="entry name" value="GH16_1"/>
    <property type="match status" value="1"/>
</dbReference>
<keyword evidence="8" id="KW-0964">Secreted</keyword>
<dbReference type="InterPro" id="IPR010713">
    <property type="entry name" value="XET_C"/>
</dbReference>
<feature type="active site" description="Proton donor" evidence="6">
    <location>
        <position position="118"/>
    </location>
</feature>
<feature type="signal peptide" evidence="8">
    <location>
        <begin position="1"/>
        <end position="23"/>
    </location>
</feature>
<gene>
    <name evidence="10" type="ORF">KC19_10G062300</name>
</gene>
<feature type="chain" id="PRO_5035967790" description="Xyloglucan endotransglucosylase/hydrolase" evidence="8">
    <location>
        <begin position="24"/>
        <end position="309"/>
    </location>
</feature>
<dbReference type="EMBL" id="CM026431">
    <property type="protein sequence ID" value="KAG0558888.1"/>
    <property type="molecule type" value="Genomic_DNA"/>
</dbReference>
<dbReference type="GO" id="GO:0048046">
    <property type="term" value="C:apoplast"/>
    <property type="evidence" value="ECO:0007669"/>
    <property type="project" value="UniProtKB-SubCell"/>
</dbReference>
<keyword evidence="2 8" id="KW-0378">Hydrolase</keyword>
<evidence type="ECO:0000313" key="10">
    <source>
        <dbReference type="EMBL" id="KAG0558888.1"/>
    </source>
</evidence>
<dbReference type="GO" id="GO:0010411">
    <property type="term" value="P:xyloglucan metabolic process"/>
    <property type="evidence" value="ECO:0007669"/>
    <property type="project" value="InterPro"/>
</dbReference>
<dbReference type="GO" id="GO:0016762">
    <property type="term" value="F:xyloglucan:xyloglucosyl transferase activity"/>
    <property type="evidence" value="ECO:0007669"/>
    <property type="project" value="UniProtKB-EC"/>
</dbReference>
<dbReference type="Gene3D" id="2.60.120.200">
    <property type="match status" value="1"/>
</dbReference>
<dbReference type="InterPro" id="IPR013320">
    <property type="entry name" value="ConA-like_dom_sf"/>
</dbReference>
<dbReference type="GO" id="GO:0071555">
    <property type="term" value="P:cell wall organization"/>
    <property type="evidence" value="ECO:0007669"/>
    <property type="project" value="UniProtKB-KW"/>
</dbReference>
<feature type="active site" description="Nucleophile" evidence="6">
    <location>
        <position position="114"/>
    </location>
</feature>
<dbReference type="GO" id="GO:0042546">
    <property type="term" value="P:cell wall biogenesis"/>
    <property type="evidence" value="ECO:0007669"/>
    <property type="project" value="InterPro"/>
</dbReference>
<keyword evidence="8" id="KW-0052">Apoplast</keyword>
<dbReference type="PANTHER" id="PTHR31062">
    <property type="entry name" value="XYLOGLUCAN ENDOTRANSGLUCOSYLASE/HYDROLASE PROTEIN 8-RELATED"/>
    <property type="match status" value="1"/>
</dbReference>
<organism evidence="10 11">
    <name type="scientific">Ceratodon purpureus</name>
    <name type="common">Fire moss</name>
    <name type="synonym">Dicranum purpureum</name>
    <dbReference type="NCBI Taxonomy" id="3225"/>
    <lineage>
        <taxon>Eukaryota</taxon>
        <taxon>Viridiplantae</taxon>
        <taxon>Streptophyta</taxon>
        <taxon>Embryophyta</taxon>
        <taxon>Bryophyta</taxon>
        <taxon>Bryophytina</taxon>
        <taxon>Bryopsida</taxon>
        <taxon>Dicranidae</taxon>
        <taxon>Pseudoditrichales</taxon>
        <taxon>Ditrichaceae</taxon>
        <taxon>Ceratodon</taxon>
    </lineage>
</organism>
<accession>A0A8T0GMB9</accession>
<evidence type="ECO:0000256" key="4">
    <source>
        <dbReference type="ARBA" id="ARBA00023180"/>
    </source>
</evidence>
<evidence type="ECO:0000259" key="9">
    <source>
        <dbReference type="PROSITE" id="PS51762"/>
    </source>
</evidence>
<evidence type="ECO:0000256" key="3">
    <source>
        <dbReference type="ARBA" id="ARBA00023157"/>
    </source>
</evidence>
<keyword evidence="8" id="KW-0134">Cell wall</keyword>
<evidence type="ECO:0000256" key="6">
    <source>
        <dbReference type="PIRSR" id="PIRSR005604-1"/>
    </source>
</evidence>
<sequence>MAFSKVAVVLVTLLSFWSYGVLAQLEYLPLQSSLYAKDFVARWNEHNAGAVGDQLQLQLIKNGNFSDGATVSTNTTYFNGYFRASIKLPKGNTAGTVTTFYLSSPGGANSNHSEIDFEFLGNKTDAVTGQIEWHLQTNIFANGIGEREQRITLWFDPSEEYHYYSVIWNHKTVSMYIDEVLIRIFQNYEDEGIAYLNSKPMQVYMSIFDGSHWATRGGLDKIDWSNSPFQVLYTNFILDACQVDPNNVYASPCAHPTHNNWWNHPYFWSLPAERLANMDAIYAERMRYNYCTDYKRFPVPPKECTLPRR</sequence>
<dbReference type="EC" id="2.4.1.207" evidence="8"/>
<comment type="caution">
    <text evidence="10">The sequence shown here is derived from an EMBL/GenBank/DDBJ whole genome shotgun (WGS) entry which is preliminary data.</text>
</comment>
<feature type="domain" description="GH16" evidence="9">
    <location>
        <begin position="21"/>
        <end position="233"/>
    </location>
</feature>
<evidence type="ECO:0000256" key="5">
    <source>
        <dbReference type="ARBA" id="ARBA00023295"/>
    </source>
</evidence>
<dbReference type="PROSITE" id="PS51762">
    <property type="entry name" value="GH16_2"/>
    <property type="match status" value="1"/>
</dbReference>
<protein>
    <recommendedName>
        <fullName evidence="8">Xyloglucan endotransglucosylase/hydrolase</fullName>
        <ecNumber evidence="8">2.4.1.207</ecNumber>
    </recommendedName>
</protein>
<evidence type="ECO:0000256" key="2">
    <source>
        <dbReference type="ARBA" id="ARBA00022801"/>
    </source>
</evidence>
<dbReference type="Pfam" id="PF06955">
    <property type="entry name" value="XET_C"/>
    <property type="match status" value="1"/>
</dbReference>
<comment type="PTM">
    <text evidence="8">Contains at least one intrachain disulfide bond essential for its enzymatic activity.</text>
</comment>
<dbReference type="InterPro" id="IPR044791">
    <property type="entry name" value="Beta-glucanase/XTH"/>
</dbReference>
<comment type="similarity">
    <text evidence="8">Belongs to the glycosyl hydrolase 16 family.</text>
</comment>
<keyword evidence="5 8" id="KW-0326">Glycosidase</keyword>
<keyword evidence="8" id="KW-0961">Cell wall biogenesis/degradation</keyword>
<evidence type="ECO:0000256" key="1">
    <source>
        <dbReference type="ARBA" id="ARBA00022679"/>
    </source>
</evidence>
<reference evidence="10" key="1">
    <citation type="submission" date="2020-06" db="EMBL/GenBank/DDBJ databases">
        <title>WGS assembly of Ceratodon purpureus strain R40.</title>
        <authorList>
            <person name="Carey S.B."/>
            <person name="Jenkins J."/>
            <person name="Shu S."/>
            <person name="Lovell J.T."/>
            <person name="Sreedasyam A."/>
            <person name="Maumus F."/>
            <person name="Tiley G.P."/>
            <person name="Fernandez-Pozo N."/>
            <person name="Barry K."/>
            <person name="Chen C."/>
            <person name="Wang M."/>
            <person name="Lipzen A."/>
            <person name="Daum C."/>
            <person name="Saski C.A."/>
            <person name="Payton A.C."/>
            <person name="Mcbreen J.C."/>
            <person name="Conrad R.E."/>
            <person name="Kollar L.M."/>
            <person name="Olsson S."/>
            <person name="Huttunen S."/>
            <person name="Landis J.B."/>
            <person name="Wickett N.J."/>
            <person name="Johnson M.G."/>
            <person name="Rensing S.A."/>
            <person name="Grimwood J."/>
            <person name="Schmutz J."/>
            <person name="Mcdaniel S.F."/>
        </authorList>
    </citation>
    <scope>NUCLEOTIDE SEQUENCE</scope>
    <source>
        <strain evidence="10">R40</strain>
    </source>
</reference>
<evidence type="ECO:0000256" key="8">
    <source>
        <dbReference type="RuleBase" id="RU361120"/>
    </source>
</evidence>
<feature type="glycosylation site" description="N-linked (GlcNAc...) asparagine" evidence="7">
    <location>
        <position position="122"/>
    </location>
</feature>
<keyword evidence="3" id="KW-1015">Disulfide bond</keyword>
<keyword evidence="11" id="KW-1185">Reference proteome</keyword>
<comment type="subcellular location">
    <subcellularLocation>
        <location evidence="8">Secreted</location>
        <location evidence="8">Cell wall</location>
    </subcellularLocation>
    <subcellularLocation>
        <location evidence="8">Secreted</location>
        <location evidence="8">Extracellular space</location>
        <location evidence="8">Apoplast</location>
    </subcellularLocation>
</comment>
<dbReference type="InterPro" id="IPR000757">
    <property type="entry name" value="Beta-glucanase-like"/>
</dbReference>
<dbReference type="Proteomes" id="UP000822688">
    <property type="component" value="Chromosome 10"/>
</dbReference>
<evidence type="ECO:0000313" key="11">
    <source>
        <dbReference type="Proteomes" id="UP000822688"/>
    </source>
</evidence>
<proteinExistence type="inferred from homology"/>
<dbReference type="PIRSF" id="PIRSF005604">
    <property type="entry name" value="XET"/>
    <property type="match status" value="1"/>
</dbReference>
<dbReference type="InterPro" id="IPR008263">
    <property type="entry name" value="GH16_AS"/>
</dbReference>
<name>A0A8T0GMB9_CERPU</name>